<gene>
    <name evidence="2" type="ORF">ANCDUO_22936</name>
</gene>
<protein>
    <submittedName>
        <fullName evidence="2">Uncharacterized protein</fullName>
    </submittedName>
</protein>
<keyword evidence="3" id="KW-1185">Reference proteome</keyword>
<reference evidence="2 3" key="1">
    <citation type="submission" date="2013-12" db="EMBL/GenBank/DDBJ databases">
        <title>Draft genome of the parsitic nematode Ancylostoma duodenale.</title>
        <authorList>
            <person name="Mitreva M."/>
        </authorList>
    </citation>
    <scope>NUCLEOTIDE SEQUENCE [LARGE SCALE GENOMIC DNA]</scope>
    <source>
        <strain evidence="2 3">Zhejiang</strain>
    </source>
</reference>
<name>A0A0C2BT07_9BILA</name>
<organism evidence="2 3">
    <name type="scientific">Ancylostoma duodenale</name>
    <dbReference type="NCBI Taxonomy" id="51022"/>
    <lineage>
        <taxon>Eukaryota</taxon>
        <taxon>Metazoa</taxon>
        <taxon>Ecdysozoa</taxon>
        <taxon>Nematoda</taxon>
        <taxon>Chromadorea</taxon>
        <taxon>Rhabditida</taxon>
        <taxon>Rhabditina</taxon>
        <taxon>Rhabditomorpha</taxon>
        <taxon>Strongyloidea</taxon>
        <taxon>Ancylostomatidae</taxon>
        <taxon>Ancylostomatinae</taxon>
        <taxon>Ancylostoma</taxon>
    </lineage>
</organism>
<accession>A0A0C2BT07</accession>
<evidence type="ECO:0000313" key="2">
    <source>
        <dbReference type="EMBL" id="KIH47008.1"/>
    </source>
</evidence>
<dbReference type="AlphaFoldDB" id="A0A0C2BT07"/>
<feature type="compositionally biased region" description="Basic and acidic residues" evidence="1">
    <location>
        <begin position="52"/>
        <end position="61"/>
    </location>
</feature>
<dbReference type="OrthoDB" id="5577072at2759"/>
<proteinExistence type="predicted"/>
<feature type="region of interest" description="Disordered" evidence="1">
    <location>
        <begin position="35"/>
        <end position="65"/>
    </location>
</feature>
<evidence type="ECO:0000313" key="3">
    <source>
        <dbReference type="Proteomes" id="UP000054047"/>
    </source>
</evidence>
<feature type="region of interest" description="Disordered" evidence="1">
    <location>
        <begin position="1"/>
        <end position="20"/>
    </location>
</feature>
<dbReference type="Proteomes" id="UP000054047">
    <property type="component" value="Unassembled WGS sequence"/>
</dbReference>
<evidence type="ECO:0000256" key="1">
    <source>
        <dbReference type="SAM" id="MobiDB-lite"/>
    </source>
</evidence>
<sequence>MVDKDTELMEASTSEPQGATKIKVSFGVKRAAPSKLRQSSSAVVDVQFDSDEERKHEEDARRNKKRKLTLLEDGSVLDDDDKKKKTAIIPVVKECDWRVARLLSLKKECKLTDEDRAKLAILMENQPFTSLPGSSLSSDAIIVDEERKETEDADYGAVSNLNT</sequence>
<dbReference type="EMBL" id="KN768186">
    <property type="protein sequence ID" value="KIH47008.1"/>
    <property type="molecule type" value="Genomic_DNA"/>
</dbReference>